<evidence type="ECO:0000313" key="3">
    <source>
        <dbReference type="Proteomes" id="UP001549921"/>
    </source>
</evidence>
<organism evidence="2 3">
    <name type="scientific">Loxostege sticticalis</name>
    <name type="common">Beet webworm moth</name>
    <dbReference type="NCBI Taxonomy" id="481309"/>
    <lineage>
        <taxon>Eukaryota</taxon>
        <taxon>Metazoa</taxon>
        <taxon>Ecdysozoa</taxon>
        <taxon>Arthropoda</taxon>
        <taxon>Hexapoda</taxon>
        <taxon>Insecta</taxon>
        <taxon>Pterygota</taxon>
        <taxon>Neoptera</taxon>
        <taxon>Endopterygota</taxon>
        <taxon>Lepidoptera</taxon>
        <taxon>Glossata</taxon>
        <taxon>Ditrysia</taxon>
        <taxon>Pyraloidea</taxon>
        <taxon>Crambidae</taxon>
        <taxon>Pyraustinae</taxon>
        <taxon>Loxostege</taxon>
    </lineage>
</organism>
<evidence type="ECO:0000256" key="1">
    <source>
        <dbReference type="SAM" id="MobiDB-lite"/>
    </source>
</evidence>
<feature type="region of interest" description="Disordered" evidence="1">
    <location>
        <begin position="31"/>
        <end position="70"/>
    </location>
</feature>
<dbReference type="AlphaFoldDB" id="A0ABD0TGE6"/>
<protein>
    <submittedName>
        <fullName evidence="2">Uncharacterized protein</fullName>
    </submittedName>
</protein>
<feature type="compositionally biased region" description="Basic and acidic residues" evidence="1">
    <location>
        <begin position="58"/>
        <end position="70"/>
    </location>
</feature>
<gene>
    <name evidence="2" type="ORF">ABMA28_014337</name>
</gene>
<sequence>MSLPPHLPTYTNSEKEFVHIRCLIANIHKPRNVSRPPSSSIDKGPPLEVVLESPASSDTERSVSDRSDIVSDRSDIVSDRSDIVSDKSDIVSVDELAPAQRAKSNSFGGSMLMAPTLHQHQNKKRRPSFLHFGAAEAAPGPLSAGPQFNVPKFTVTAPPGEQHRRLSHGFAAFHGFALRRHSNTVCARMICKCERVFVFIILTKLFVK</sequence>
<name>A0ABD0TGE6_LOXSC</name>
<dbReference type="EMBL" id="JBEDNZ010000005">
    <property type="protein sequence ID" value="KAL0842164.1"/>
    <property type="molecule type" value="Genomic_DNA"/>
</dbReference>
<reference evidence="2 3" key="1">
    <citation type="submission" date="2024-06" db="EMBL/GenBank/DDBJ databases">
        <title>A chromosome-level genome assembly of beet webworm, Loxostege sticticalis.</title>
        <authorList>
            <person name="Zhang Y."/>
        </authorList>
    </citation>
    <scope>NUCLEOTIDE SEQUENCE [LARGE SCALE GENOMIC DNA]</scope>
    <source>
        <strain evidence="2">AQ028</strain>
        <tissue evidence="2">Male pupae</tissue>
    </source>
</reference>
<dbReference type="Proteomes" id="UP001549921">
    <property type="component" value="Unassembled WGS sequence"/>
</dbReference>
<accession>A0ABD0TGE6</accession>
<proteinExistence type="predicted"/>
<evidence type="ECO:0000313" key="2">
    <source>
        <dbReference type="EMBL" id="KAL0842164.1"/>
    </source>
</evidence>
<comment type="caution">
    <text evidence="2">The sequence shown here is derived from an EMBL/GenBank/DDBJ whole genome shotgun (WGS) entry which is preliminary data.</text>
</comment>